<evidence type="ECO:0000256" key="1">
    <source>
        <dbReference type="ARBA" id="ARBA00022737"/>
    </source>
</evidence>
<dbReference type="OrthoDB" id="46564at2759"/>
<dbReference type="SUPFAM" id="SSF48403">
    <property type="entry name" value="Ankyrin repeat"/>
    <property type="match status" value="1"/>
</dbReference>
<evidence type="ECO:0000256" key="2">
    <source>
        <dbReference type="ARBA" id="ARBA00023043"/>
    </source>
</evidence>
<sequence length="227" mass="24551">MSVLGGCCQMLSCMAQMLRKWLQRLFGVRCRDALLADLNEATPQQVQGPLEVAQSISEEELAHILGNSFPSSEQRQFAEGKESEDLERLQEEFLEIVQACDSQAALRAVQSATSDIVNASDDCVGSALHFIAAEGHVQACRSLLSRADFVQVNARNGIGSTALHIAAANDEEEICKMILACPRFTLGAGAFNNNGQTPMDFAAEFGPQPLHIYISRVPELHSSCPAA</sequence>
<dbReference type="Gene3D" id="1.25.40.20">
    <property type="entry name" value="Ankyrin repeat-containing domain"/>
    <property type="match status" value="1"/>
</dbReference>
<keyword evidence="1" id="KW-0677">Repeat</keyword>
<protein>
    <submittedName>
        <fullName evidence="3">Ankrd6 protein</fullName>
    </submittedName>
</protein>
<evidence type="ECO:0000313" key="4">
    <source>
        <dbReference type="Proteomes" id="UP000649617"/>
    </source>
</evidence>
<proteinExistence type="predicted"/>
<evidence type="ECO:0000313" key="3">
    <source>
        <dbReference type="EMBL" id="CAE7733296.1"/>
    </source>
</evidence>
<keyword evidence="2" id="KW-0040">ANK repeat</keyword>
<keyword evidence="4" id="KW-1185">Reference proteome</keyword>
<dbReference type="AlphaFoldDB" id="A0A812XAS4"/>
<organism evidence="3 4">
    <name type="scientific">Symbiodinium pilosum</name>
    <name type="common">Dinoflagellate</name>
    <dbReference type="NCBI Taxonomy" id="2952"/>
    <lineage>
        <taxon>Eukaryota</taxon>
        <taxon>Sar</taxon>
        <taxon>Alveolata</taxon>
        <taxon>Dinophyceae</taxon>
        <taxon>Suessiales</taxon>
        <taxon>Symbiodiniaceae</taxon>
        <taxon>Symbiodinium</taxon>
    </lineage>
</organism>
<comment type="caution">
    <text evidence="3">The sequence shown here is derived from an EMBL/GenBank/DDBJ whole genome shotgun (WGS) entry which is preliminary data.</text>
</comment>
<accession>A0A812XAS4</accession>
<dbReference type="Proteomes" id="UP000649617">
    <property type="component" value="Unassembled WGS sequence"/>
</dbReference>
<name>A0A812XAS4_SYMPI</name>
<dbReference type="EMBL" id="CAJNIZ010045891">
    <property type="protein sequence ID" value="CAE7733296.1"/>
    <property type="molecule type" value="Genomic_DNA"/>
</dbReference>
<dbReference type="PANTHER" id="PTHR24198:SF165">
    <property type="entry name" value="ANKYRIN REPEAT-CONTAINING PROTEIN-RELATED"/>
    <property type="match status" value="1"/>
</dbReference>
<dbReference type="Pfam" id="PF12796">
    <property type="entry name" value="Ank_2"/>
    <property type="match status" value="1"/>
</dbReference>
<dbReference type="InterPro" id="IPR036770">
    <property type="entry name" value="Ankyrin_rpt-contain_sf"/>
</dbReference>
<dbReference type="InterPro" id="IPR002110">
    <property type="entry name" value="Ankyrin_rpt"/>
</dbReference>
<dbReference type="PANTHER" id="PTHR24198">
    <property type="entry name" value="ANKYRIN REPEAT AND PROTEIN KINASE DOMAIN-CONTAINING PROTEIN"/>
    <property type="match status" value="1"/>
</dbReference>
<gene>
    <name evidence="3" type="primary">Ankrd6</name>
    <name evidence="3" type="ORF">SPIL2461_LOCUS21073</name>
</gene>
<reference evidence="3" key="1">
    <citation type="submission" date="2021-02" db="EMBL/GenBank/DDBJ databases">
        <authorList>
            <person name="Dougan E. K."/>
            <person name="Rhodes N."/>
            <person name="Thang M."/>
            <person name="Chan C."/>
        </authorList>
    </citation>
    <scope>NUCLEOTIDE SEQUENCE</scope>
</reference>